<feature type="region of interest" description="Disordered" evidence="1">
    <location>
        <begin position="34"/>
        <end position="71"/>
    </location>
</feature>
<dbReference type="AlphaFoldDB" id="A0A915ECU9"/>
<protein>
    <submittedName>
        <fullName evidence="3">Uncharacterized protein</fullName>
    </submittedName>
</protein>
<keyword evidence="2" id="KW-1185">Reference proteome</keyword>
<evidence type="ECO:0000256" key="1">
    <source>
        <dbReference type="SAM" id="MobiDB-lite"/>
    </source>
</evidence>
<dbReference type="Proteomes" id="UP000887574">
    <property type="component" value="Unplaced"/>
</dbReference>
<proteinExistence type="predicted"/>
<evidence type="ECO:0000313" key="2">
    <source>
        <dbReference type="Proteomes" id="UP000887574"/>
    </source>
</evidence>
<organism evidence="2 3">
    <name type="scientific">Ditylenchus dipsaci</name>
    <dbReference type="NCBI Taxonomy" id="166011"/>
    <lineage>
        <taxon>Eukaryota</taxon>
        <taxon>Metazoa</taxon>
        <taxon>Ecdysozoa</taxon>
        <taxon>Nematoda</taxon>
        <taxon>Chromadorea</taxon>
        <taxon>Rhabditida</taxon>
        <taxon>Tylenchina</taxon>
        <taxon>Tylenchomorpha</taxon>
        <taxon>Sphaerularioidea</taxon>
        <taxon>Anguinidae</taxon>
        <taxon>Anguininae</taxon>
        <taxon>Ditylenchus</taxon>
    </lineage>
</organism>
<evidence type="ECO:0000313" key="3">
    <source>
        <dbReference type="WBParaSite" id="jg4509"/>
    </source>
</evidence>
<feature type="compositionally biased region" description="Polar residues" evidence="1">
    <location>
        <begin position="34"/>
        <end position="51"/>
    </location>
</feature>
<reference evidence="3" key="1">
    <citation type="submission" date="2022-11" db="UniProtKB">
        <authorList>
            <consortium name="WormBaseParasite"/>
        </authorList>
    </citation>
    <scope>IDENTIFICATION</scope>
</reference>
<accession>A0A915ECU9</accession>
<name>A0A915ECU9_9BILA</name>
<dbReference type="WBParaSite" id="jg4509">
    <property type="protein sequence ID" value="jg4509"/>
    <property type="gene ID" value="jg4509"/>
</dbReference>
<sequence length="94" mass="10192">MAAKQRITKGRKNSRLFKINLICDLFEIRQRPNSIGEQSVSRASPSSQVARNSPYLGSARGMSPRHPSIPGFVQKVCSLPVSASDGQDPSLSGH</sequence>